<dbReference type="RefSeq" id="XP_033391258.1">
    <property type="nucleotide sequence ID" value="XM_033542725.1"/>
</dbReference>
<protein>
    <submittedName>
        <fullName evidence="1">Uncharacterized protein</fullName>
    </submittedName>
</protein>
<sequence>METVLLTLSDMMQANKRSMHYLHPSTRTGYFRSALKDCIEADMEWDLLPDADLDTFGQAPVWIYPGKLLSNNDISGQTLVWFHEGKLPSNTSISGQALAWIYPGRLTPTAATATCAVSDSESSEVHHILPQKQMQLEL</sequence>
<dbReference type="GeneID" id="54300222"/>
<evidence type="ECO:0000313" key="2">
    <source>
        <dbReference type="Proteomes" id="UP000799438"/>
    </source>
</evidence>
<name>A0A6A6AV48_9PEZI</name>
<evidence type="ECO:0000313" key="1">
    <source>
        <dbReference type="EMBL" id="KAF2135540.1"/>
    </source>
</evidence>
<accession>A0A6A6AV48</accession>
<dbReference type="AlphaFoldDB" id="A0A6A6AV48"/>
<gene>
    <name evidence="1" type="ORF">K452DRAFT_303483</name>
</gene>
<reference evidence="1" key="1">
    <citation type="journal article" date="2020" name="Stud. Mycol.">
        <title>101 Dothideomycetes genomes: a test case for predicting lifestyles and emergence of pathogens.</title>
        <authorList>
            <person name="Haridas S."/>
            <person name="Albert R."/>
            <person name="Binder M."/>
            <person name="Bloem J."/>
            <person name="Labutti K."/>
            <person name="Salamov A."/>
            <person name="Andreopoulos B."/>
            <person name="Baker S."/>
            <person name="Barry K."/>
            <person name="Bills G."/>
            <person name="Bluhm B."/>
            <person name="Cannon C."/>
            <person name="Castanera R."/>
            <person name="Culley D."/>
            <person name="Daum C."/>
            <person name="Ezra D."/>
            <person name="Gonzalez J."/>
            <person name="Henrissat B."/>
            <person name="Kuo A."/>
            <person name="Liang C."/>
            <person name="Lipzen A."/>
            <person name="Lutzoni F."/>
            <person name="Magnuson J."/>
            <person name="Mondo S."/>
            <person name="Nolan M."/>
            <person name="Ohm R."/>
            <person name="Pangilinan J."/>
            <person name="Park H.-J."/>
            <person name="Ramirez L."/>
            <person name="Alfaro M."/>
            <person name="Sun H."/>
            <person name="Tritt A."/>
            <person name="Yoshinaga Y."/>
            <person name="Zwiers L.-H."/>
            <person name="Turgeon B."/>
            <person name="Goodwin S."/>
            <person name="Spatafora J."/>
            <person name="Crous P."/>
            <person name="Grigoriev I."/>
        </authorList>
    </citation>
    <scope>NUCLEOTIDE SEQUENCE</scope>
    <source>
        <strain evidence="1">CBS 121167</strain>
    </source>
</reference>
<dbReference type="Proteomes" id="UP000799438">
    <property type="component" value="Unassembled WGS sequence"/>
</dbReference>
<keyword evidence="2" id="KW-1185">Reference proteome</keyword>
<dbReference type="EMBL" id="ML995573">
    <property type="protein sequence ID" value="KAF2135540.1"/>
    <property type="molecule type" value="Genomic_DNA"/>
</dbReference>
<proteinExistence type="predicted"/>
<organism evidence="1 2">
    <name type="scientific">Aplosporella prunicola CBS 121167</name>
    <dbReference type="NCBI Taxonomy" id="1176127"/>
    <lineage>
        <taxon>Eukaryota</taxon>
        <taxon>Fungi</taxon>
        <taxon>Dikarya</taxon>
        <taxon>Ascomycota</taxon>
        <taxon>Pezizomycotina</taxon>
        <taxon>Dothideomycetes</taxon>
        <taxon>Dothideomycetes incertae sedis</taxon>
        <taxon>Botryosphaeriales</taxon>
        <taxon>Aplosporellaceae</taxon>
        <taxon>Aplosporella</taxon>
    </lineage>
</organism>
<dbReference type="OrthoDB" id="1022638at2759"/>